<reference evidence="2 3" key="1">
    <citation type="submission" date="2016-07" db="EMBL/GenBank/DDBJ databases">
        <title>Genomic analysis of zinc-resistant bacterium Mucilaginibacter pedocola TBZ30.</title>
        <authorList>
            <person name="Huang J."/>
            <person name="Tang J."/>
        </authorList>
    </citation>
    <scope>NUCLEOTIDE SEQUENCE [LARGE SCALE GENOMIC DNA]</scope>
    <source>
        <strain evidence="2 3">TBZ30</strain>
    </source>
</reference>
<dbReference type="RefSeq" id="WP_078348842.1">
    <property type="nucleotide sequence ID" value="NZ_MBTF01000015.1"/>
</dbReference>
<dbReference type="STRING" id="1792845.BC343_28895"/>
<dbReference type="PANTHER" id="PTHR43792:SF13">
    <property type="entry name" value="ACETYLTRANSFERASE"/>
    <property type="match status" value="1"/>
</dbReference>
<name>A0A1S9PDZ6_9SPHI</name>
<keyword evidence="3" id="KW-1185">Reference proteome</keyword>
<dbReference type="InterPro" id="IPR000182">
    <property type="entry name" value="GNAT_dom"/>
</dbReference>
<organism evidence="2 3">
    <name type="scientific">Mucilaginibacter pedocola</name>
    <dbReference type="NCBI Taxonomy" id="1792845"/>
    <lineage>
        <taxon>Bacteria</taxon>
        <taxon>Pseudomonadati</taxon>
        <taxon>Bacteroidota</taxon>
        <taxon>Sphingobacteriia</taxon>
        <taxon>Sphingobacteriales</taxon>
        <taxon>Sphingobacteriaceae</taxon>
        <taxon>Mucilaginibacter</taxon>
    </lineage>
</organism>
<dbReference type="PANTHER" id="PTHR43792">
    <property type="entry name" value="GNAT FAMILY, PUTATIVE (AFU_ORTHOLOGUE AFUA_3G00765)-RELATED-RELATED"/>
    <property type="match status" value="1"/>
</dbReference>
<dbReference type="GO" id="GO:0016747">
    <property type="term" value="F:acyltransferase activity, transferring groups other than amino-acyl groups"/>
    <property type="evidence" value="ECO:0007669"/>
    <property type="project" value="InterPro"/>
</dbReference>
<feature type="domain" description="N-acetyltransferase" evidence="1">
    <location>
        <begin position="29"/>
        <end position="172"/>
    </location>
</feature>
<dbReference type="InterPro" id="IPR016181">
    <property type="entry name" value="Acyl_CoA_acyltransferase"/>
</dbReference>
<dbReference type="InterPro" id="IPR051531">
    <property type="entry name" value="N-acetyltransferase"/>
</dbReference>
<evidence type="ECO:0000313" key="2">
    <source>
        <dbReference type="EMBL" id="OOQ59182.1"/>
    </source>
</evidence>
<dbReference type="EMBL" id="MBTF01000015">
    <property type="protein sequence ID" value="OOQ59182.1"/>
    <property type="molecule type" value="Genomic_DNA"/>
</dbReference>
<dbReference type="PROSITE" id="PS51186">
    <property type="entry name" value="GNAT"/>
    <property type="match status" value="1"/>
</dbReference>
<comment type="caution">
    <text evidence="2">The sequence shown here is derived from an EMBL/GenBank/DDBJ whole genome shotgun (WGS) entry which is preliminary data.</text>
</comment>
<protein>
    <recommendedName>
        <fullName evidence="1">N-acetyltransferase domain-containing protein</fullName>
    </recommendedName>
</protein>
<dbReference type="Gene3D" id="3.40.630.30">
    <property type="match status" value="1"/>
</dbReference>
<dbReference type="AlphaFoldDB" id="A0A1S9PDZ6"/>
<accession>A0A1S9PDZ6</accession>
<gene>
    <name evidence="2" type="ORF">BC343_28895</name>
</gene>
<sequence length="172" mass="19901">MFYIESERLKLIPLTHNQLKLLHQSRHKMELSMGLTPSNMLIDQIWQDELGDAIENWCIPKTLEHPNNWIWYSLWEVVLKDTNTSIGSFGLGHPDENGESITGYSLDRNQQGKGYGTEALKRLCQWGFENPAVKVIWADTDADNMPSIRILHKVGFVQQGERDGRPMFKLYK</sequence>
<proteinExistence type="predicted"/>
<dbReference type="Proteomes" id="UP000189739">
    <property type="component" value="Unassembled WGS sequence"/>
</dbReference>
<dbReference type="OrthoDB" id="9811523at2"/>
<evidence type="ECO:0000313" key="3">
    <source>
        <dbReference type="Proteomes" id="UP000189739"/>
    </source>
</evidence>
<dbReference type="Pfam" id="PF13302">
    <property type="entry name" value="Acetyltransf_3"/>
    <property type="match status" value="1"/>
</dbReference>
<dbReference type="SUPFAM" id="SSF55729">
    <property type="entry name" value="Acyl-CoA N-acyltransferases (Nat)"/>
    <property type="match status" value="1"/>
</dbReference>
<evidence type="ECO:0000259" key="1">
    <source>
        <dbReference type="PROSITE" id="PS51186"/>
    </source>
</evidence>